<dbReference type="Gene3D" id="3.40.50.12370">
    <property type="match status" value="1"/>
</dbReference>
<accession>A0ABW3B302</accession>
<dbReference type="Pfam" id="PF00582">
    <property type="entry name" value="Usp"/>
    <property type="match status" value="1"/>
</dbReference>
<dbReference type="InterPro" id="IPR006016">
    <property type="entry name" value="UspA"/>
</dbReference>
<evidence type="ECO:0000259" key="2">
    <source>
        <dbReference type="Pfam" id="PF00582"/>
    </source>
</evidence>
<evidence type="ECO:0000313" key="4">
    <source>
        <dbReference type="Proteomes" id="UP001597012"/>
    </source>
</evidence>
<organism evidence="3 4">
    <name type="scientific">Maribacter chungangensis</name>
    <dbReference type="NCBI Taxonomy" id="1069117"/>
    <lineage>
        <taxon>Bacteria</taxon>
        <taxon>Pseudomonadati</taxon>
        <taxon>Bacteroidota</taxon>
        <taxon>Flavobacteriia</taxon>
        <taxon>Flavobacteriales</taxon>
        <taxon>Flavobacteriaceae</taxon>
        <taxon>Maribacter</taxon>
    </lineage>
</organism>
<gene>
    <name evidence="3" type="ORF">ACFQZJ_07180</name>
</gene>
<protein>
    <submittedName>
        <fullName evidence="3">Universal stress protein</fullName>
    </submittedName>
</protein>
<proteinExistence type="inferred from homology"/>
<reference evidence="4" key="1">
    <citation type="journal article" date="2019" name="Int. J. Syst. Evol. Microbiol.">
        <title>The Global Catalogue of Microorganisms (GCM) 10K type strain sequencing project: providing services to taxonomists for standard genome sequencing and annotation.</title>
        <authorList>
            <consortium name="The Broad Institute Genomics Platform"/>
            <consortium name="The Broad Institute Genome Sequencing Center for Infectious Disease"/>
            <person name="Wu L."/>
            <person name="Ma J."/>
        </authorList>
    </citation>
    <scope>NUCLEOTIDE SEQUENCE [LARGE SCALE GENOMIC DNA]</scope>
    <source>
        <strain evidence="4">CCUG 61948</strain>
    </source>
</reference>
<dbReference type="CDD" id="cd00293">
    <property type="entry name" value="USP-like"/>
    <property type="match status" value="1"/>
</dbReference>
<evidence type="ECO:0000256" key="1">
    <source>
        <dbReference type="ARBA" id="ARBA00008791"/>
    </source>
</evidence>
<dbReference type="PANTHER" id="PTHR46268">
    <property type="entry name" value="STRESS RESPONSE PROTEIN NHAX"/>
    <property type="match status" value="1"/>
</dbReference>
<comment type="caution">
    <text evidence="3">The sequence shown here is derived from an EMBL/GenBank/DDBJ whole genome shotgun (WGS) entry which is preliminary data.</text>
</comment>
<dbReference type="InterPro" id="IPR006015">
    <property type="entry name" value="Universal_stress_UspA"/>
</dbReference>
<dbReference type="EMBL" id="JBHTHY010000004">
    <property type="protein sequence ID" value="MFD0797236.1"/>
    <property type="molecule type" value="Genomic_DNA"/>
</dbReference>
<dbReference type="PRINTS" id="PR01438">
    <property type="entry name" value="UNVRSLSTRESS"/>
</dbReference>
<dbReference type="SUPFAM" id="SSF52402">
    <property type="entry name" value="Adenine nucleotide alpha hydrolases-like"/>
    <property type="match status" value="2"/>
</dbReference>
<evidence type="ECO:0000313" key="3">
    <source>
        <dbReference type="EMBL" id="MFD0797236.1"/>
    </source>
</evidence>
<dbReference type="PANTHER" id="PTHR46268:SF6">
    <property type="entry name" value="UNIVERSAL STRESS PROTEIN UP12"/>
    <property type="match status" value="1"/>
</dbReference>
<comment type="similarity">
    <text evidence="1">Belongs to the universal stress protein A family.</text>
</comment>
<sequence>MKDVLIPTDFSANSWNALKYAIRLFEHEVCNFYILHIGDLRESVINSNSFTFPTEKIGPSIKEKLKLLFKKIDALQTTEKHHFIALQEYGNFIDVMRKTIEVKKVDLIVMGTTGASGIKATVVGSNTGDVITKVLCNVLVIPENAAAKIPERIAFPTDYNLFYTYPILEALTEILRISKAKLHVLNVSKSQSPLTVPQEVNKAYLQDYLGETFPKTHSFHSISNKNISAAILDFAANKQIEMLTMVAKNLNFFQKLLFDTSIEKLSFHTTVPLLVLHE</sequence>
<name>A0ABW3B302_9FLAO</name>
<dbReference type="RefSeq" id="WP_379933418.1">
    <property type="nucleotide sequence ID" value="NZ_JBHTHY010000004.1"/>
</dbReference>
<keyword evidence="4" id="KW-1185">Reference proteome</keyword>
<dbReference type="Proteomes" id="UP001597012">
    <property type="component" value="Unassembled WGS sequence"/>
</dbReference>
<feature type="domain" description="UspA" evidence="2">
    <location>
        <begin position="2"/>
        <end position="142"/>
    </location>
</feature>